<sequence length="814" mass="92788">MARRGHCDVFIVHGCDAIQWCQYLKDLFKTSDELHNLQTESYEINEDPLEQEDFLKFQNSKCIVILLSGDLAESFNNQLVLTDLQRVLSPTKKIVVLFCGVTDDEDLSWSFKDWSQWTKLSCDDDSELYIKAVTEKIYLDHEQRENISLTSSWNAGRKDIRQKHKDSGFDSVTDSEDDKAKRSHALQAEKLQPTSFQESHRNLVSVQPERIRCGMKTQIYLIFKCKLDCCVKNEVYFNPQNGQSIRLHATLQNEYILTVEAPDLPAGLVFLNVFSGDLQICEAKISYYTDMEELSYLLGNATSPVEFMCQAFKIVPYNIDVLDKLLTESLKNNIPASGLHLFGINQIEEENVSAIQRDEELPTLLHFSAKYGLKNLTALLLTCPGALQAYSVSNKNGDFPNNMAEKYGFKDLRQFIDEYVETADMLRTHIKEELGEDDDDSTYLSMANINTDLLMKCSLNPGCDDDLYESMAGMGLEEEIYVDMQTKSAHECPEHVLTAKDSVIRKILEGGNLDLTNEDEDHYYRCRPDDVYDTVEDTTSCNDPVCRPPLPIPRPNQPAETKPYISQVFGEKEQERSENIYVTEYRMARGASVKLGRDRPQSSVYDPFGGMKTPGQRELITLQERVKCGMISVEEAVQQFKEWQLHQKKRSDSFRFQQENLKKLRDSINRRRNENKKKKSPGLNITEPIRRGKNTEKSIQYGIYNPGAMMYAPPKRDISRGNWKRDSSSSTASSGSNRSSTRSTMSTSSGMEGDSEDNEYGDTLLQHSPMQSVQEETPPPRPPPRPPRIPNRRPIPAPPGTNTYYPPPVPPRGR</sequence>
<reference evidence="16" key="3">
    <citation type="submission" date="2025-04" db="UniProtKB">
        <authorList>
            <consortium name="RefSeq"/>
        </authorList>
    </citation>
    <scope>IDENTIFICATION</scope>
    <source>
        <strain evidence="16">Nigerian</strain>
        <tissue evidence="16">Liver and blood</tissue>
    </source>
</reference>
<feature type="compositionally biased region" description="Basic and acidic residues" evidence="11">
    <location>
        <begin position="714"/>
        <end position="727"/>
    </location>
</feature>
<dbReference type="PANTHER" id="PTHR16267">
    <property type="entry name" value="BANK1/PIK3AP1 FAMILY MEMBER"/>
    <property type="match status" value="1"/>
</dbReference>
<comment type="function">
    <text evidence="7">Signaling adapter that contributes to B-cell development by linking B-cell receptor (BCR) signaling to the phosphoinositide 3-kinase (PI3K)-Akt signaling pathway. Has a complementary role to the BCR coreceptor CD19, coupling BCR and PI3K activation by providing a docking site for the PI3K subunit PIK3R1. Alternatively, links Toll-like receptor (TLR) signaling to PI3K activation, a process preventing excessive inflammatory cytokine production. Also involved in the activation of PI3K in natural killer cells. May be involved in the survival of mature B-cells via activation of REL.</text>
</comment>
<dbReference type="OMA" id="YYTSMGE"/>
<dbReference type="GO" id="GO:0007165">
    <property type="term" value="P:signal transduction"/>
    <property type="evidence" value="ECO:0007669"/>
    <property type="project" value="InterPro"/>
</dbReference>
<feature type="region of interest" description="Disordered" evidence="11">
    <location>
        <begin position="706"/>
        <end position="814"/>
    </location>
</feature>
<dbReference type="Xenbase" id="XB-GENE-953472">
    <property type="gene designation" value="pik3ap1"/>
</dbReference>
<name>A0A6I8QH01_XENTR</name>
<evidence type="ECO:0000256" key="9">
    <source>
        <dbReference type="ARBA" id="ARBA00078663"/>
    </source>
</evidence>
<proteinExistence type="predicted"/>
<feature type="compositionally biased region" description="Low complexity" evidence="11">
    <location>
        <begin position="728"/>
        <end position="751"/>
    </location>
</feature>
<feature type="compositionally biased region" description="Basic and acidic residues" evidence="11">
    <location>
        <begin position="660"/>
        <end position="672"/>
    </location>
</feature>
<evidence type="ECO:0000256" key="1">
    <source>
        <dbReference type="ARBA" id="ARBA00004202"/>
    </source>
</evidence>
<evidence type="ECO:0000256" key="4">
    <source>
        <dbReference type="ARBA" id="ARBA00022490"/>
    </source>
</evidence>
<keyword evidence="15" id="KW-1185">Reference proteome</keyword>
<keyword evidence="5" id="KW-0597">Phosphoprotein</keyword>
<dbReference type="Ensembl" id="ENSXETT00000067587">
    <property type="protein sequence ID" value="ENSXETP00000068893"/>
    <property type="gene ID" value="ENSXETG00000010643"/>
</dbReference>
<evidence type="ECO:0000256" key="8">
    <source>
        <dbReference type="ARBA" id="ARBA00073263"/>
    </source>
</evidence>
<evidence type="ECO:0000256" key="6">
    <source>
        <dbReference type="ARBA" id="ARBA00023136"/>
    </source>
</evidence>
<dbReference type="Bgee" id="ENSXETG00000010643">
    <property type="expression patterns" value="Expressed in mesonephros and 5 other cell types or tissues"/>
</dbReference>
<dbReference type="InterPro" id="IPR035897">
    <property type="entry name" value="Toll_tir_struct_dom_sf"/>
</dbReference>
<dbReference type="Pfam" id="PF14545">
    <property type="entry name" value="DBB"/>
    <property type="match status" value="1"/>
</dbReference>
<feature type="region of interest" description="Disordered" evidence="11">
    <location>
        <begin position="648"/>
        <end position="694"/>
    </location>
</feature>
<dbReference type="GO" id="GO:0005829">
    <property type="term" value="C:cytosol"/>
    <property type="evidence" value="ECO:0000318"/>
    <property type="project" value="GO_Central"/>
</dbReference>
<evidence type="ECO:0000256" key="11">
    <source>
        <dbReference type="SAM" id="MobiDB-lite"/>
    </source>
</evidence>
<dbReference type="Pfam" id="PF18567">
    <property type="entry name" value="TIR_3"/>
    <property type="match status" value="1"/>
</dbReference>
<dbReference type="AGR" id="Xenbase:XB-GENE-953472"/>
<dbReference type="OrthoDB" id="8192811at2759"/>
<protein>
    <recommendedName>
        <fullName evidence="8">Phosphoinositide 3-kinase adapter protein 1</fullName>
    </recommendedName>
    <alternativeName>
        <fullName evidence="9">B-cell adapter for phosphoinositide 3-kinase</fullName>
    </alternativeName>
    <alternativeName>
        <fullName evidence="10">B-cell phosphoinositide 3-kinase adapter protein 1</fullName>
    </alternativeName>
</protein>
<dbReference type="Gene3D" id="3.40.50.10140">
    <property type="entry name" value="Toll/interleukin-1 receptor homology (TIR) domain"/>
    <property type="match status" value="1"/>
</dbReference>
<feature type="domain" description="DBB" evidence="13">
    <location>
        <begin position="206"/>
        <end position="342"/>
    </location>
</feature>
<reference evidence="14" key="2">
    <citation type="submission" date="2020-05" db="UniProtKB">
        <authorList>
            <consortium name="Ensembl"/>
        </authorList>
    </citation>
    <scope>IDENTIFICATION</scope>
</reference>
<evidence type="ECO:0000256" key="5">
    <source>
        <dbReference type="ARBA" id="ARBA00022553"/>
    </source>
</evidence>
<dbReference type="InterPro" id="IPR017893">
    <property type="entry name" value="DBB_domain"/>
</dbReference>
<dbReference type="GeneTree" id="ENSGT00390000008787"/>
<dbReference type="PROSITE" id="PS51376">
    <property type="entry name" value="DBB"/>
    <property type="match status" value="1"/>
</dbReference>
<dbReference type="InterPro" id="IPR041340">
    <property type="entry name" value="PIK3AP1_TIR"/>
</dbReference>
<feature type="compositionally biased region" description="Pro residues" evidence="11">
    <location>
        <begin position="777"/>
        <end position="814"/>
    </location>
</feature>
<dbReference type="PROSITE" id="PS50104">
    <property type="entry name" value="TIR"/>
    <property type="match status" value="1"/>
</dbReference>
<dbReference type="InterPro" id="IPR000157">
    <property type="entry name" value="TIR_dom"/>
</dbReference>
<dbReference type="Proteomes" id="UP000008143">
    <property type="component" value="Chromosome 7"/>
</dbReference>
<keyword evidence="4" id="KW-0963">Cytoplasm</keyword>
<keyword evidence="3" id="KW-1003">Cell membrane</keyword>
<evidence type="ECO:0000256" key="10">
    <source>
        <dbReference type="ARBA" id="ARBA00079489"/>
    </source>
</evidence>
<organism evidence="14">
    <name type="scientific">Xenopus tropicalis</name>
    <name type="common">Western clawed frog</name>
    <name type="synonym">Silurana tropicalis</name>
    <dbReference type="NCBI Taxonomy" id="8364"/>
    <lineage>
        <taxon>Eukaryota</taxon>
        <taxon>Metazoa</taxon>
        <taxon>Chordata</taxon>
        <taxon>Craniata</taxon>
        <taxon>Vertebrata</taxon>
        <taxon>Euteleostomi</taxon>
        <taxon>Amphibia</taxon>
        <taxon>Batrachia</taxon>
        <taxon>Anura</taxon>
        <taxon>Pipoidea</taxon>
        <taxon>Pipidae</taxon>
        <taxon>Xenopodinae</taxon>
        <taxon>Xenopus</taxon>
        <taxon>Silurana</taxon>
    </lineage>
</organism>
<dbReference type="PANTHER" id="PTHR16267:SF12">
    <property type="entry name" value="PHOSPHOINOSITIDE 3-KINASE ADAPTER PROTEIN 1"/>
    <property type="match status" value="1"/>
</dbReference>
<evidence type="ECO:0000259" key="13">
    <source>
        <dbReference type="PROSITE" id="PS51376"/>
    </source>
</evidence>
<evidence type="ECO:0000256" key="3">
    <source>
        <dbReference type="ARBA" id="ARBA00022475"/>
    </source>
</evidence>
<evidence type="ECO:0000256" key="7">
    <source>
        <dbReference type="ARBA" id="ARBA00054714"/>
    </source>
</evidence>
<gene>
    <name evidence="14 16 17" type="primary">pik3ap1</name>
</gene>
<dbReference type="SMART" id="SM01282">
    <property type="entry name" value="DBB"/>
    <property type="match status" value="1"/>
</dbReference>
<dbReference type="GO" id="GO:0005102">
    <property type="term" value="F:signaling receptor binding"/>
    <property type="evidence" value="ECO:0000318"/>
    <property type="project" value="GO_Central"/>
</dbReference>
<dbReference type="CTD" id="118788"/>
<feature type="compositionally biased region" description="Polar residues" evidence="11">
    <location>
        <begin position="765"/>
        <end position="775"/>
    </location>
</feature>
<evidence type="ECO:0000259" key="12">
    <source>
        <dbReference type="PROSITE" id="PS50104"/>
    </source>
</evidence>
<accession>A0A6I8QH01</accession>
<dbReference type="InterPro" id="IPR052446">
    <property type="entry name" value="B-cell_PI3K-Signaling_Adptrs"/>
</dbReference>
<evidence type="ECO:0000313" key="14">
    <source>
        <dbReference type="Ensembl" id="ENSXETP00000068893"/>
    </source>
</evidence>
<dbReference type="GO" id="GO:0005886">
    <property type="term" value="C:plasma membrane"/>
    <property type="evidence" value="ECO:0007669"/>
    <property type="project" value="UniProtKB-SubCell"/>
</dbReference>
<reference evidence="14" key="1">
    <citation type="journal article" date="2010" name="Science">
        <title>The genome of the Western clawed frog Xenopus tropicalis.</title>
        <authorList>
            <person name="Hellsten U."/>
            <person name="Harland R.M."/>
            <person name="Gilchrist M.J."/>
            <person name="Hendrix D."/>
            <person name="Jurka J."/>
            <person name="Kapitonov V."/>
            <person name="Ovcharenko I."/>
            <person name="Putnam N.H."/>
            <person name="Shu S."/>
            <person name="Taher L."/>
            <person name="Blitz I.L."/>
            <person name="Blumberg B."/>
            <person name="Dichmann D.S."/>
            <person name="Dubchak I."/>
            <person name="Amaya E."/>
            <person name="Detter J.C."/>
            <person name="Fletcher R."/>
            <person name="Gerhard D.S."/>
            <person name="Goodstein D."/>
            <person name="Graves T."/>
            <person name="Grigoriev I.V."/>
            <person name="Grimwood J."/>
            <person name="Kawashima T."/>
            <person name="Lindquist E."/>
            <person name="Lucas S.M."/>
            <person name="Mead P.E."/>
            <person name="Mitros T."/>
            <person name="Ogino H."/>
            <person name="Ohta Y."/>
            <person name="Poliakov A.V."/>
            <person name="Pollet N."/>
            <person name="Robert J."/>
            <person name="Salamov A."/>
            <person name="Sater A.K."/>
            <person name="Schmutz J."/>
            <person name="Terry A."/>
            <person name="Vize P.D."/>
            <person name="Warren W.C."/>
            <person name="Wells D."/>
            <person name="Wills A."/>
            <person name="Wilson R.K."/>
            <person name="Zimmerman L.B."/>
            <person name="Zorn A.M."/>
            <person name="Grainger R."/>
            <person name="Grammer T."/>
            <person name="Khokha M.K."/>
            <person name="Richardson P.M."/>
            <person name="Rokhsar D.S."/>
        </authorList>
    </citation>
    <scope>NUCLEOTIDE SEQUENCE [LARGE SCALE GENOMIC DNA]</scope>
    <source>
        <strain evidence="14">Nigerian</strain>
    </source>
</reference>
<dbReference type="GO" id="GO:0036312">
    <property type="term" value="F:phosphatidylinositol 3-kinase regulatory subunit binding"/>
    <property type="evidence" value="ECO:0000318"/>
    <property type="project" value="GO_Central"/>
</dbReference>
<dbReference type="AlphaFoldDB" id="A0A6I8QH01"/>
<keyword evidence="6" id="KW-0472">Membrane</keyword>
<evidence type="ECO:0000256" key="2">
    <source>
        <dbReference type="ARBA" id="ARBA00004496"/>
    </source>
</evidence>
<evidence type="ECO:0000313" key="17">
    <source>
        <dbReference type="Xenbase" id="XB-GENE-953472"/>
    </source>
</evidence>
<comment type="subcellular location">
    <subcellularLocation>
        <location evidence="1">Cell membrane</location>
        <topology evidence="1">Peripheral membrane protein</topology>
    </subcellularLocation>
    <subcellularLocation>
        <location evidence="2">Cytoplasm</location>
    </subcellularLocation>
</comment>
<dbReference type="GeneID" id="100493605"/>
<evidence type="ECO:0000313" key="16">
    <source>
        <dbReference type="RefSeq" id="XP_012822298.1"/>
    </source>
</evidence>
<evidence type="ECO:0000313" key="15">
    <source>
        <dbReference type="Proteomes" id="UP000008143"/>
    </source>
</evidence>
<dbReference type="FunFam" id="3.40.50.10140:FF:000010">
    <property type="entry name" value="phosphoinositide 3-kinase adapter protein 1"/>
    <property type="match status" value="1"/>
</dbReference>
<dbReference type="RefSeq" id="XP_012822298.1">
    <property type="nucleotide sequence ID" value="XM_012966844.3"/>
</dbReference>
<feature type="domain" description="TIR" evidence="12">
    <location>
        <begin position="5"/>
        <end position="141"/>
    </location>
</feature>
<dbReference type="KEGG" id="xtr:100493605"/>